<evidence type="ECO:0000256" key="1">
    <source>
        <dbReference type="ARBA" id="ARBA00022475"/>
    </source>
</evidence>
<dbReference type="Pfam" id="PF02313">
    <property type="entry name" value="Fumarate_red_D"/>
    <property type="match status" value="1"/>
</dbReference>
<reference evidence="6 7" key="1">
    <citation type="submission" date="2019-03" db="EMBL/GenBank/DDBJ databases">
        <title>Genomic Encyclopedia of Type Strains, Phase IV (KMG-IV): sequencing the most valuable type-strain genomes for metagenomic binning, comparative biology and taxonomic classification.</title>
        <authorList>
            <person name="Goeker M."/>
        </authorList>
    </citation>
    <scope>NUCLEOTIDE SEQUENCE [LARGE SCALE GENOMIC DNA]</scope>
    <source>
        <strain evidence="6 7">DSM 13587</strain>
    </source>
</reference>
<dbReference type="GO" id="GO:0000104">
    <property type="term" value="F:succinate dehydrogenase activity"/>
    <property type="evidence" value="ECO:0007669"/>
    <property type="project" value="UniProtKB-UniRule"/>
</dbReference>
<dbReference type="NCBIfam" id="NF003977">
    <property type="entry name" value="PRK05470.1-1"/>
    <property type="match status" value="1"/>
</dbReference>
<evidence type="ECO:0000256" key="5">
    <source>
        <dbReference type="HAMAP-Rule" id="MF_00709"/>
    </source>
</evidence>
<dbReference type="Gene3D" id="1.20.1300.10">
    <property type="entry name" value="Fumarate reductase/succinate dehydrogenase, transmembrane subunit"/>
    <property type="match status" value="1"/>
</dbReference>
<dbReference type="InterPro" id="IPR003418">
    <property type="entry name" value="Fumarate_red_D"/>
</dbReference>
<evidence type="ECO:0000313" key="6">
    <source>
        <dbReference type="EMBL" id="TCT23802.1"/>
    </source>
</evidence>
<dbReference type="EMBL" id="SMAO01000001">
    <property type="protein sequence ID" value="TCT23802.1"/>
    <property type="molecule type" value="Genomic_DNA"/>
</dbReference>
<comment type="subcellular location">
    <subcellularLocation>
        <location evidence="5">Cell membrane</location>
        <topology evidence="5">Multi-pass membrane protein</topology>
    </subcellularLocation>
</comment>
<dbReference type="SUPFAM" id="SSF81343">
    <property type="entry name" value="Fumarate reductase respiratory complex transmembrane subunits"/>
    <property type="match status" value="1"/>
</dbReference>
<dbReference type="RefSeq" id="WP_132974906.1">
    <property type="nucleotide sequence ID" value="NZ_SMAO01000001.1"/>
</dbReference>
<comment type="similarity">
    <text evidence="5">Belongs to the FrdD family.</text>
</comment>
<gene>
    <name evidence="5" type="primary">frdD</name>
    <name evidence="6" type="ORF">EDC35_101115</name>
</gene>
<feature type="transmembrane region" description="Helical" evidence="5">
    <location>
        <begin position="94"/>
        <end position="115"/>
    </location>
</feature>
<name>A0A4V2V264_9GAMM</name>
<evidence type="ECO:0000256" key="4">
    <source>
        <dbReference type="ARBA" id="ARBA00023136"/>
    </source>
</evidence>
<evidence type="ECO:0000256" key="3">
    <source>
        <dbReference type="ARBA" id="ARBA00022989"/>
    </source>
</evidence>
<feature type="transmembrane region" description="Helical" evidence="5">
    <location>
        <begin position="51"/>
        <end position="73"/>
    </location>
</feature>
<dbReference type="GO" id="GO:0006106">
    <property type="term" value="P:fumarate metabolic process"/>
    <property type="evidence" value="ECO:0007669"/>
    <property type="project" value="InterPro"/>
</dbReference>
<keyword evidence="3 5" id="KW-1133">Transmembrane helix</keyword>
<dbReference type="CDD" id="cd00547">
    <property type="entry name" value="QFR_TypeD_subunitD"/>
    <property type="match status" value="1"/>
</dbReference>
<comment type="caution">
    <text evidence="6">The sequence shown here is derived from an EMBL/GenBank/DDBJ whole genome shotgun (WGS) entry which is preliminary data.</text>
</comment>
<dbReference type="InterPro" id="IPR034804">
    <property type="entry name" value="SQR/QFR_C/D"/>
</dbReference>
<dbReference type="HAMAP" id="MF_00709">
    <property type="entry name" value="Fumarate_red_D"/>
    <property type="match status" value="1"/>
</dbReference>
<dbReference type="OrthoDB" id="9804636at2"/>
<sequence length="116" mass="12413">MKGSNEPVFWSLFGAGGVLSALIGPVLILITGIAVPLGFLLPEDTLSHANVLAFVQHPLGKLALLTVIALFLFHGCHRMLHSLHDLGFRTGTRAAFGFYGFATLGTVMTALLLLIW</sequence>
<dbReference type="GO" id="GO:0045283">
    <property type="term" value="C:fumarate reductase complex"/>
    <property type="evidence" value="ECO:0007669"/>
    <property type="project" value="UniProtKB-UniRule"/>
</dbReference>
<evidence type="ECO:0000313" key="7">
    <source>
        <dbReference type="Proteomes" id="UP000295717"/>
    </source>
</evidence>
<keyword evidence="1 5" id="KW-1003">Cell membrane</keyword>
<keyword evidence="4 5" id="KW-0472">Membrane</keyword>
<dbReference type="Proteomes" id="UP000295717">
    <property type="component" value="Unassembled WGS sequence"/>
</dbReference>
<comment type="subunit">
    <text evidence="5">Part of an enzyme complex containing four subunits: a flavoprotein (FrdA), an iron-sulfur protein (FrdB), and two hydrophobic anchor proteins (FrdC and FrdD).</text>
</comment>
<keyword evidence="7" id="KW-1185">Reference proteome</keyword>
<dbReference type="GO" id="GO:0005886">
    <property type="term" value="C:plasma membrane"/>
    <property type="evidence" value="ECO:0007669"/>
    <property type="project" value="UniProtKB-SubCell"/>
</dbReference>
<protein>
    <recommendedName>
        <fullName evidence="5">Fumarate reductase subunit D</fullName>
    </recommendedName>
    <alternativeName>
        <fullName evidence="5">Quinol-fumarate reductase subunit D</fullName>
        <shortName evidence="5">QFR subunit D</shortName>
    </alternativeName>
</protein>
<feature type="transmembrane region" description="Helical" evidence="5">
    <location>
        <begin position="12"/>
        <end position="39"/>
    </location>
</feature>
<proteinExistence type="inferred from homology"/>
<keyword evidence="2 5" id="KW-0812">Transmembrane</keyword>
<evidence type="ECO:0000256" key="2">
    <source>
        <dbReference type="ARBA" id="ARBA00022692"/>
    </source>
</evidence>
<comment type="function">
    <text evidence="5">Anchors the catalytic components of the fumarate reductase complex to the cell membrane, binds quinones.</text>
</comment>
<dbReference type="PIRSF" id="PIRSF000179">
    <property type="entry name" value="FrdD"/>
    <property type="match status" value="1"/>
</dbReference>
<dbReference type="AlphaFoldDB" id="A0A4V2V264"/>
<accession>A0A4V2V264</accession>
<organism evidence="6 7">
    <name type="scientific">Thiobaca trueperi</name>
    <dbReference type="NCBI Taxonomy" id="127458"/>
    <lineage>
        <taxon>Bacteria</taxon>
        <taxon>Pseudomonadati</taxon>
        <taxon>Pseudomonadota</taxon>
        <taxon>Gammaproteobacteria</taxon>
        <taxon>Chromatiales</taxon>
        <taxon>Chromatiaceae</taxon>
        <taxon>Thiobaca</taxon>
    </lineage>
</organism>